<dbReference type="AlphaFoldDB" id="A0AA41KKQ6"/>
<comment type="caution">
    <text evidence="2">The sequence shown here is derived from an EMBL/GenBank/DDBJ whole genome shotgun (WGS) entry which is preliminary data.</text>
</comment>
<evidence type="ECO:0000313" key="3">
    <source>
        <dbReference type="Proteomes" id="UP001166304"/>
    </source>
</evidence>
<evidence type="ECO:0000256" key="1">
    <source>
        <dbReference type="SAM" id="MobiDB-lite"/>
    </source>
</evidence>
<evidence type="ECO:0000313" key="2">
    <source>
        <dbReference type="EMBL" id="MBV0902109.1"/>
    </source>
</evidence>
<feature type="region of interest" description="Disordered" evidence="1">
    <location>
        <begin position="1"/>
        <end position="28"/>
    </location>
</feature>
<sequence>MGTLAAASWASATTTSAQEQPGPSSFVPAEHGFGFRNWSLSDQYFEDPPQPDPATVRERIREEWSDKARAVLGLGPGKLPSALVDALARQLRAAVVQRAGTNGHCYGMILSAQRYFDRPETMPVDRPTASDIEVPTVPLDDPAAPVYDDIVTSQAEQYFRFRSWVGRQAVVYADRIDTAQLLDHIRSVIETTGKASLFLFDGSLNGHQVLAYDYRTDGESVRIPIYDPNWSALAYQQRTPELRFTRDGDTASMRPYRQYTTVVFNRYDQIERATGHSDVGPLDHVTIDRATAREELFPTMVVTADTAAVNVTAVGPRGRELERIESEHMDRSRGRYPRLRRRHGAAPGTYRLGVYGTDETDYELSVVVADTEGAIVDVTRTASIGVDERHEYDLEITDAGDGTLSRVRRSGSGPTVWTAAGALGGAAVGALGYRAVSERREGSEADGEDG</sequence>
<keyword evidence="3" id="KW-1185">Reference proteome</keyword>
<dbReference type="Proteomes" id="UP001166304">
    <property type="component" value="Unassembled WGS sequence"/>
</dbReference>
<accession>A0AA41KKQ6</accession>
<organism evidence="2 3">
    <name type="scientific">Haloarcula salina</name>
    <dbReference type="NCBI Taxonomy" id="1429914"/>
    <lineage>
        <taxon>Archaea</taxon>
        <taxon>Methanobacteriati</taxon>
        <taxon>Methanobacteriota</taxon>
        <taxon>Stenosarchaea group</taxon>
        <taxon>Halobacteria</taxon>
        <taxon>Halobacteriales</taxon>
        <taxon>Haloarculaceae</taxon>
        <taxon>Haloarcula</taxon>
    </lineage>
</organism>
<proteinExistence type="predicted"/>
<dbReference type="EMBL" id="JAHQXE010000003">
    <property type="protein sequence ID" value="MBV0902109.1"/>
    <property type="molecule type" value="Genomic_DNA"/>
</dbReference>
<protein>
    <submittedName>
        <fullName evidence="2">Uncharacterized protein</fullName>
    </submittedName>
</protein>
<dbReference type="RefSeq" id="WP_162413705.1">
    <property type="nucleotide sequence ID" value="NZ_JAHQXE010000003.1"/>
</dbReference>
<name>A0AA41KKQ6_9EURY</name>
<reference evidence="2" key="1">
    <citation type="submission" date="2021-06" db="EMBL/GenBank/DDBJ databases">
        <title>New haloarchaea isolates fom saline soil.</title>
        <authorList>
            <person name="Duran-Viseras A."/>
            <person name="Sanchez-Porro C.S."/>
            <person name="Ventosa A."/>
        </authorList>
    </citation>
    <scope>NUCLEOTIDE SEQUENCE</scope>
    <source>
        <strain evidence="2">JCM 18369</strain>
    </source>
</reference>
<gene>
    <name evidence="2" type="ORF">KTS37_09945</name>
</gene>
<feature type="compositionally biased region" description="Low complexity" evidence="1">
    <location>
        <begin position="1"/>
        <end position="17"/>
    </location>
</feature>